<dbReference type="NCBIfam" id="TIGR01614">
    <property type="entry name" value="PME_inhib"/>
    <property type="match status" value="1"/>
</dbReference>
<dbReference type="Proteomes" id="UP000235220">
    <property type="component" value="Chromosome 8"/>
</dbReference>
<dbReference type="STRING" id="51240.A0A2I4EF19"/>
<dbReference type="GO" id="GO:0004857">
    <property type="term" value="F:enzyme inhibitor activity"/>
    <property type="evidence" value="ECO:0000318"/>
    <property type="project" value="GO_Central"/>
</dbReference>
<dbReference type="PANTHER" id="PTHR36710">
    <property type="entry name" value="PECTINESTERASE INHIBITOR-LIKE"/>
    <property type="match status" value="1"/>
</dbReference>
<dbReference type="Pfam" id="PF04043">
    <property type="entry name" value="PMEI"/>
    <property type="match status" value="1"/>
</dbReference>
<evidence type="ECO:0000256" key="2">
    <source>
        <dbReference type="ARBA" id="ARBA00023157"/>
    </source>
</evidence>
<dbReference type="SMART" id="SM00856">
    <property type="entry name" value="PMEI"/>
    <property type="match status" value="1"/>
</dbReference>
<dbReference type="GeneID" id="108989013"/>
<dbReference type="InterPro" id="IPR052421">
    <property type="entry name" value="PCW_Enzyme_Inhibitor"/>
</dbReference>
<organism evidence="4 5">
    <name type="scientific">Juglans regia</name>
    <name type="common">English walnut</name>
    <dbReference type="NCBI Taxonomy" id="51240"/>
    <lineage>
        <taxon>Eukaryota</taxon>
        <taxon>Viridiplantae</taxon>
        <taxon>Streptophyta</taxon>
        <taxon>Embryophyta</taxon>
        <taxon>Tracheophyta</taxon>
        <taxon>Spermatophyta</taxon>
        <taxon>Magnoliopsida</taxon>
        <taxon>eudicotyledons</taxon>
        <taxon>Gunneridae</taxon>
        <taxon>Pentapetalae</taxon>
        <taxon>rosids</taxon>
        <taxon>fabids</taxon>
        <taxon>Fagales</taxon>
        <taxon>Juglandaceae</taxon>
        <taxon>Juglans</taxon>
    </lineage>
</organism>
<dbReference type="Gene3D" id="1.20.140.40">
    <property type="entry name" value="Invertase/pectin methylesterase inhibitor family protein"/>
    <property type="match status" value="1"/>
</dbReference>
<dbReference type="GO" id="GO:0009827">
    <property type="term" value="P:plant-type cell wall modification"/>
    <property type="evidence" value="ECO:0000318"/>
    <property type="project" value="GO_Central"/>
</dbReference>
<keyword evidence="2" id="KW-1015">Disulfide bond</keyword>
<sequence>MKPITAFFLLSALIFAFVPHQIAADMNLSKTNDLIEHACNRSTHKDFCVNTLNSHSKSKDADLSGLASIAVTLAYQNATNILHELHLLGNNNTGAEPSIQQGVEECKDYYLDAAEQLENSISALSQKAYHDANTWLKVAETDADSCEAAFQGQKSEMSHKNRLFRQLANNALTVVKVLLVDN</sequence>
<dbReference type="FunCoup" id="A0A2I4EF19">
    <property type="interactions" value="95"/>
</dbReference>
<name>A0A2I4EF19_JUGRE</name>
<keyword evidence="4" id="KW-1185">Reference proteome</keyword>
<dbReference type="OrthoDB" id="841681at2759"/>
<dbReference type="AlphaFoldDB" id="A0A2I4EF19"/>
<dbReference type="InterPro" id="IPR035513">
    <property type="entry name" value="Invertase/methylesterase_inhib"/>
</dbReference>
<dbReference type="RefSeq" id="XP_018818001.1">
    <property type="nucleotide sequence ID" value="XM_018962456.2"/>
</dbReference>
<evidence type="ECO:0000256" key="1">
    <source>
        <dbReference type="ARBA" id="ARBA00022729"/>
    </source>
</evidence>
<dbReference type="Gramene" id="Jr08_11890_p1">
    <property type="protein sequence ID" value="cds.Jr08_11890_p1"/>
    <property type="gene ID" value="Jr08_11890"/>
</dbReference>
<dbReference type="GO" id="GO:0009505">
    <property type="term" value="C:plant-type cell wall"/>
    <property type="evidence" value="ECO:0000318"/>
    <property type="project" value="GO_Central"/>
</dbReference>
<keyword evidence="1" id="KW-0732">Signal</keyword>
<dbReference type="PANTHER" id="PTHR36710:SF18">
    <property type="entry name" value="PECTINESTERASE INHIBITOR 5-RELATED"/>
    <property type="match status" value="1"/>
</dbReference>
<dbReference type="InterPro" id="IPR006501">
    <property type="entry name" value="Pectinesterase_inhib_dom"/>
</dbReference>
<evidence type="ECO:0000256" key="3">
    <source>
        <dbReference type="ARBA" id="ARBA00038471"/>
    </source>
</evidence>
<reference evidence="5" key="1">
    <citation type="submission" date="2025-08" db="UniProtKB">
        <authorList>
            <consortium name="RefSeq"/>
        </authorList>
    </citation>
    <scope>IDENTIFICATION</scope>
    <source>
        <tissue evidence="5">Leaves</tissue>
    </source>
</reference>
<accession>A0A2I4EF19</accession>
<comment type="similarity">
    <text evidence="3">Belongs to the PMEI family.</text>
</comment>
<evidence type="ECO:0000313" key="4">
    <source>
        <dbReference type="Proteomes" id="UP000235220"/>
    </source>
</evidence>
<gene>
    <name evidence="5" type="primary">LOC108989013</name>
</gene>
<dbReference type="KEGG" id="jre:108989013"/>
<evidence type="ECO:0000313" key="5">
    <source>
        <dbReference type="RefSeq" id="XP_018818001.1"/>
    </source>
</evidence>
<protein>
    <submittedName>
        <fullName evidence="5">Invertase inhibitor</fullName>
    </submittedName>
</protein>
<dbReference type="SUPFAM" id="SSF101148">
    <property type="entry name" value="Plant invertase/pectin methylesterase inhibitor"/>
    <property type="match status" value="1"/>
</dbReference>
<proteinExistence type="inferred from homology"/>
<dbReference type="CDD" id="cd15801">
    <property type="entry name" value="PMEI-like_1"/>
    <property type="match status" value="1"/>
</dbReference>